<feature type="transmembrane region" description="Helical" evidence="1">
    <location>
        <begin position="54"/>
        <end position="72"/>
    </location>
</feature>
<dbReference type="EMBL" id="JBHTLH010000007">
    <property type="protein sequence ID" value="MFD1124293.1"/>
    <property type="molecule type" value="Genomic_DNA"/>
</dbReference>
<feature type="transmembrane region" description="Helical" evidence="1">
    <location>
        <begin position="25"/>
        <end position="42"/>
    </location>
</feature>
<keyword evidence="3" id="KW-1185">Reference proteome</keyword>
<keyword evidence="1" id="KW-0812">Transmembrane</keyword>
<protein>
    <submittedName>
        <fullName evidence="2">Uncharacterized protein</fullName>
    </submittedName>
</protein>
<name>A0ABW3PE17_9LACO</name>
<evidence type="ECO:0000313" key="3">
    <source>
        <dbReference type="Proteomes" id="UP001597156"/>
    </source>
</evidence>
<reference evidence="3" key="1">
    <citation type="journal article" date="2019" name="Int. J. Syst. Evol. Microbiol.">
        <title>The Global Catalogue of Microorganisms (GCM) 10K type strain sequencing project: providing services to taxonomists for standard genome sequencing and annotation.</title>
        <authorList>
            <consortium name="The Broad Institute Genomics Platform"/>
            <consortium name="The Broad Institute Genome Sequencing Center for Infectious Disease"/>
            <person name="Wu L."/>
            <person name="Ma J."/>
        </authorList>
    </citation>
    <scope>NUCLEOTIDE SEQUENCE [LARGE SCALE GENOMIC DNA]</scope>
    <source>
        <strain evidence="3">CCUG 71848</strain>
    </source>
</reference>
<gene>
    <name evidence="2" type="ORF">ACFQ22_02795</name>
</gene>
<sequence>MIAYLLVTISAPAFLYKLGSLKGHHIVSSALTGTLLMIPIISSLYPQPTGPAKYFPYIFGGWLILSLVFHEIRDRRLTTIQQTDEN</sequence>
<accession>A0ABW3PE17</accession>
<evidence type="ECO:0000256" key="1">
    <source>
        <dbReference type="SAM" id="Phobius"/>
    </source>
</evidence>
<keyword evidence="1" id="KW-0472">Membrane</keyword>
<dbReference type="Proteomes" id="UP001597156">
    <property type="component" value="Unassembled WGS sequence"/>
</dbReference>
<dbReference type="RefSeq" id="WP_121979360.1">
    <property type="nucleotide sequence ID" value="NZ_JBHTLH010000007.1"/>
</dbReference>
<keyword evidence="1" id="KW-1133">Transmembrane helix</keyword>
<organism evidence="2 3">
    <name type="scientific">Lentilactobacillus raoultii</name>
    <dbReference type="NCBI Taxonomy" id="1987503"/>
    <lineage>
        <taxon>Bacteria</taxon>
        <taxon>Bacillati</taxon>
        <taxon>Bacillota</taxon>
        <taxon>Bacilli</taxon>
        <taxon>Lactobacillales</taxon>
        <taxon>Lactobacillaceae</taxon>
        <taxon>Lentilactobacillus</taxon>
    </lineage>
</organism>
<comment type="caution">
    <text evidence="2">The sequence shown here is derived from an EMBL/GenBank/DDBJ whole genome shotgun (WGS) entry which is preliminary data.</text>
</comment>
<evidence type="ECO:0000313" key="2">
    <source>
        <dbReference type="EMBL" id="MFD1124293.1"/>
    </source>
</evidence>
<proteinExistence type="predicted"/>